<evidence type="ECO:0000313" key="2">
    <source>
        <dbReference type="Proteomes" id="UP000660861"/>
    </source>
</evidence>
<protein>
    <submittedName>
        <fullName evidence="1">Uncharacterized protein</fullName>
    </submittedName>
</protein>
<accession>A0A926I7K5</accession>
<proteinExistence type="predicted"/>
<reference evidence="1" key="1">
    <citation type="submission" date="2020-08" db="EMBL/GenBank/DDBJ databases">
        <title>Genome public.</title>
        <authorList>
            <person name="Liu C."/>
            <person name="Sun Q."/>
        </authorList>
    </citation>
    <scope>NUCLEOTIDE SEQUENCE</scope>
    <source>
        <strain evidence="1">NSJ-54</strain>
    </source>
</reference>
<evidence type="ECO:0000313" key="1">
    <source>
        <dbReference type="EMBL" id="MBC8571214.1"/>
    </source>
</evidence>
<dbReference type="AlphaFoldDB" id="A0A926I7K5"/>
<name>A0A926I7K5_9FIRM</name>
<dbReference type="Proteomes" id="UP000660861">
    <property type="component" value="Unassembled WGS sequence"/>
</dbReference>
<gene>
    <name evidence="1" type="ORF">H8709_10295</name>
</gene>
<organism evidence="1 2">
    <name type="scientific">Zongyangia hominis</name>
    <dbReference type="NCBI Taxonomy" id="2763677"/>
    <lineage>
        <taxon>Bacteria</taxon>
        <taxon>Bacillati</taxon>
        <taxon>Bacillota</taxon>
        <taxon>Clostridia</taxon>
        <taxon>Eubacteriales</taxon>
        <taxon>Oscillospiraceae</taxon>
        <taxon>Zongyangia</taxon>
    </lineage>
</organism>
<keyword evidence="2" id="KW-1185">Reference proteome</keyword>
<dbReference type="RefSeq" id="WP_262398296.1">
    <property type="nucleotide sequence ID" value="NZ_JACRTC010000008.1"/>
</dbReference>
<comment type="caution">
    <text evidence="1">The sequence shown here is derived from an EMBL/GenBank/DDBJ whole genome shotgun (WGS) entry which is preliminary data.</text>
</comment>
<sequence length="169" mass="17582">MKVKIRWLLFLVLIVALASTVTLSRYMTSVSGTGTASISTVDMKATSLNFSSGELKPGGSKTFSFDVVNFTGTNVSDVTQDYTVTVTTSGNLPLHFDLSGAGAAGDGYALLKDAGSSTWSGGLLPHTAATTHSYTLTVTWPQENNAAALADEIDLITVTVRAEQATPAG</sequence>
<dbReference type="EMBL" id="JACRTC010000008">
    <property type="protein sequence ID" value="MBC8571214.1"/>
    <property type="molecule type" value="Genomic_DNA"/>
</dbReference>